<gene>
    <name evidence="5" type="ORF">KME25_01575</name>
</gene>
<comment type="cofactor">
    <cofactor evidence="1">
        <name>pantetheine 4'-phosphate</name>
        <dbReference type="ChEBI" id="CHEBI:47942"/>
    </cofactor>
</comment>
<dbReference type="PANTHER" id="PTHR44845">
    <property type="entry name" value="CARRIER DOMAIN-CONTAINING PROTEIN"/>
    <property type="match status" value="1"/>
</dbReference>
<dbReference type="SMART" id="SM00823">
    <property type="entry name" value="PKS_PP"/>
    <property type="match status" value="1"/>
</dbReference>
<evidence type="ECO:0000256" key="2">
    <source>
        <dbReference type="ARBA" id="ARBA00022450"/>
    </source>
</evidence>
<evidence type="ECO:0000259" key="4">
    <source>
        <dbReference type="PROSITE" id="PS50075"/>
    </source>
</evidence>
<dbReference type="InterPro" id="IPR036736">
    <property type="entry name" value="ACP-like_sf"/>
</dbReference>
<dbReference type="InterPro" id="IPR006162">
    <property type="entry name" value="Ppantetheine_attach_site"/>
</dbReference>
<dbReference type="Gene3D" id="1.10.1200.10">
    <property type="entry name" value="ACP-like"/>
    <property type="match status" value="1"/>
</dbReference>
<dbReference type="Proteomes" id="UP000753908">
    <property type="component" value="Unassembled WGS sequence"/>
</dbReference>
<evidence type="ECO:0000313" key="6">
    <source>
        <dbReference type="Proteomes" id="UP000753908"/>
    </source>
</evidence>
<dbReference type="PANTHER" id="PTHR44845:SF6">
    <property type="entry name" value="BETA-ALANINE-ACTIVATING ENZYME"/>
    <property type="match status" value="1"/>
</dbReference>
<proteinExistence type="predicted"/>
<accession>A0A951PID9</accession>
<evidence type="ECO:0000313" key="5">
    <source>
        <dbReference type="EMBL" id="MBW4543128.1"/>
    </source>
</evidence>
<name>A0A951PID9_9CYAN</name>
<sequence length="196" mass="21396">MAVNTAVPLKLQSLQAENLKEGILPNEGAEALGRILGVKLPQVLVSTRNFQMRVEREKDLGALLSSEILDTANLPEPTHSRPNLNNAYIAPRNEIEQTLVNIWQGLLGIENVGIYDNFFELGGDSLMAVRVIAQVREAFQIELSLSSLFENQNVAGMAESIERVRGTVQTLQSSISTVLGDGAIASKEADREEITL</sequence>
<dbReference type="FunFam" id="1.10.1200.10:FF:000005">
    <property type="entry name" value="Nonribosomal peptide synthetase 1"/>
    <property type="match status" value="1"/>
</dbReference>
<keyword evidence="2" id="KW-0596">Phosphopantetheine</keyword>
<dbReference type="InterPro" id="IPR020806">
    <property type="entry name" value="PKS_PP-bd"/>
</dbReference>
<keyword evidence="3" id="KW-0597">Phosphoprotein</keyword>
<evidence type="ECO:0000256" key="1">
    <source>
        <dbReference type="ARBA" id="ARBA00001957"/>
    </source>
</evidence>
<dbReference type="SUPFAM" id="SSF47336">
    <property type="entry name" value="ACP-like"/>
    <property type="match status" value="1"/>
</dbReference>
<reference evidence="5" key="1">
    <citation type="submission" date="2021-05" db="EMBL/GenBank/DDBJ databases">
        <authorList>
            <person name="Pietrasiak N."/>
            <person name="Ward R."/>
            <person name="Stajich J.E."/>
            <person name="Kurbessoian T."/>
        </authorList>
    </citation>
    <scope>NUCLEOTIDE SEQUENCE</scope>
    <source>
        <strain evidence="5">CPER-KK1</strain>
    </source>
</reference>
<dbReference type="Pfam" id="PF00550">
    <property type="entry name" value="PP-binding"/>
    <property type="match status" value="1"/>
</dbReference>
<reference evidence="5" key="2">
    <citation type="journal article" date="2022" name="Microbiol. Resour. Announc.">
        <title>Metagenome Sequencing to Explore Phylogenomics of Terrestrial Cyanobacteria.</title>
        <authorList>
            <person name="Ward R.D."/>
            <person name="Stajich J.E."/>
            <person name="Johansen J.R."/>
            <person name="Huntemann M."/>
            <person name="Clum A."/>
            <person name="Foster B."/>
            <person name="Foster B."/>
            <person name="Roux S."/>
            <person name="Palaniappan K."/>
            <person name="Varghese N."/>
            <person name="Mukherjee S."/>
            <person name="Reddy T.B.K."/>
            <person name="Daum C."/>
            <person name="Copeland A."/>
            <person name="Chen I.A."/>
            <person name="Ivanova N.N."/>
            <person name="Kyrpides N.C."/>
            <person name="Shapiro N."/>
            <person name="Eloe-Fadrosh E.A."/>
            <person name="Pietrasiak N."/>
        </authorList>
    </citation>
    <scope>NUCLEOTIDE SEQUENCE</scope>
    <source>
        <strain evidence="5">CPER-KK1</strain>
    </source>
</reference>
<dbReference type="EMBL" id="JAHHIF010000002">
    <property type="protein sequence ID" value="MBW4543128.1"/>
    <property type="molecule type" value="Genomic_DNA"/>
</dbReference>
<dbReference type="PROSITE" id="PS00012">
    <property type="entry name" value="PHOSPHOPANTETHEINE"/>
    <property type="match status" value="1"/>
</dbReference>
<organism evidence="5 6">
    <name type="scientific">Symplocastrum torsivum CPER-KK1</name>
    <dbReference type="NCBI Taxonomy" id="450513"/>
    <lineage>
        <taxon>Bacteria</taxon>
        <taxon>Bacillati</taxon>
        <taxon>Cyanobacteriota</taxon>
        <taxon>Cyanophyceae</taxon>
        <taxon>Oscillatoriophycideae</taxon>
        <taxon>Oscillatoriales</taxon>
        <taxon>Microcoleaceae</taxon>
        <taxon>Symplocastrum</taxon>
    </lineage>
</organism>
<dbReference type="PROSITE" id="PS50075">
    <property type="entry name" value="CARRIER"/>
    <property type="match status" value="1"/>
</dbReference>
<comment type="caution">
    <text evidence="5">The sequence shown here is derived from an EMBL/GenBank/DDBJ whole genome shotgun (WGS) entry which is preliminary data.</text>
</comment>
<evidence type="ECO:0000256" key="3">
    <source>
        <dbReference type="ARBA" id="ARBA00022553"/>
    </source>
</evidence>
<dbReference type="AlphaFoldDB" id="A0A951PID9"/>
<dbReference type="InterPro" id="IPR009081">
    <property type="entry name" value="PP-bd_ACP"/>
</dbReference>
<protein>
    <recommendedName>
        <fullName evidence="4">Carrier domain-containing protein</fullName>
    </recommendedName>
</protein>
<feature type="domain" description="Carrier" evidence="4">
    <location>
        <begin position="90"/>
        <end position="165"/>
    </location>
</feature>
<dbReference type="GO" id="GO:0031177">
    <property type="term" value="F:phosphopantetheine binding"/>
    <property type="evidence" value="ECO:0007669"/>
    <property type="project" value="InterPro"/>
</dbReference>